<evidence type="ECO:0000256" key="5">
    <source>
        <dbReference type="ARBA" id="ARBA00023163"/>
    </source>
</evidence>
<dbReference type="EMBL" id="JH822997">
    <property type="protein sequence ID" value="EKC17403.1"/>
    <property type="molecule type" value="Genomic_DNA"/>
</dbReference>
<dbReference type="InterPro" id="IPR038217">
    <property type="entry name" value="MRG_C_sf"/>
</dbReference>
<sequence>MKDGAVFPSEVGHSSPTLGICINGHSAFVLRVVGLPFTIMNHSAPSTPSQETKESTPSGTPATSTPTQGETQKKRGRPGNSTPAAAAATPTTETGPATPAPGPESTPSTPSTPVTSEPAKKRGRPPATAVTDTEESFLAKIEVKIKIPEELKPWLVDDWDLVTRQKQVVSLPCKMSVDNILDDYVRTKSAKASNVNKDAIVEVTQGIREYFNVMLGTQLLYKFERPQYGEIMKENQDTSKPMSEIYGAVHLLRLFVKLGGMLAYTSLDEKSIQLLQNHLHDFLKYMQKNMSTLFSLNDYIVAPPEYHRKAI</sequence>
<dbReference type="FunCoup" id="K1P741">
    <property type="interactions" value="1295"/>
</dbReference>
<dbReference type="GO" id="GO:0006281">
    <property type="term" value="P:DNA repair"/>
    <property type="evidence" value="ECO:0007669"/>
    <property type="project" value="UniProtKB-KW"/>
</dbReference>
<accession>K1P741</accession>
<evidence type="ECO:0000256" key="6">
    <source>
        <dbReference type="ARBA" id="ARBA00023204"/>
    </source>
</evidence>
<protein>
    <submittedName>
        <fullName evidence="10">Mortality factor 4-like protein 1</fullName>
    </submittedName>
</protein>
<feature type="compositionally biased region" description="Low complexity" evidence="8">
    <location>
        <begin position="105"/>
        <end position="117"/>
    </location>
</feature>
<evidence type="ECO:0000259" key="9">
    <source>
        <dbReference type="Pfam" id="PF05712"/>
    </source>
</evidence>
<feature type="region of interest" description="Disordered" evidence="8">
    <location>
        <begin position="43"/>
        <end position="133"/>
    </location>
</feature>
<gene>
    <name evidence="10" type="ORF">CGI_10000906</name>
</gene>
<keyword evidence="3" id="KW-0156">Chromatin regulator</keyword>
<keyword evidence="6" id="KW-0234">DNA repair</keyword>
<dbReference type="HOGENOM" id="CLU_039566_4_0_1"/>
<dbReference type="FunFam" id="1.10.274.30:FF:000001">
    <property type="entry name" value="Mortality factor 4-like protein 1"/>
    <property type="match status" value="1"/>
</dbReference>
<evidence type="ECO:0000256" key="8">
    <source>
        <dbReference type="SAM" id="MobiDB-lite"/>
    </source>
</evidence>
<keyword evidence="5" id="KW-0804">Transcription</keyword>
<dbReference type="GO" id="GO:0005634">
    <property type="term" value="C:nucleus"/>
    <property type="evidence" value="ECO:0007669"/>
    <property type="project" value="UniProtKB-SubCell"/>
</dbReference>
<dbReference type="GO" id="GO:0006325">
    <property type="term" value="P:chromatin organization"/>
    <property type="evidence" value="ECO:0007669"/>
    <property type="project" value="UniProtKB-KW"/>
</dbReference>
<organism evidence="10">
    <name type="scientific">Magallana gigas</name>
    <name type="common">Pacific oyster</name>
    <name type="synonym">Crassostrea gigas</name>
    <dbReference type="NCBI Taxonomy" id="29159"/>
    <lineage>
        <taxon>Eukaryota</taxon>
        <taxon>Metazoa</taxon>
        <taxon>Spiralia</taxon>
        <taxon>Lophotrochozoa</taxon>
        <taxon>Mollusca</taxon>
        <taxon>Bivalvia</taxon>
        <taxon>Autobranchia</taxon>
        <taxon>Pteriomorphia</taxon>
        <taxon>Ostreida</taxon>
        <taxon>Ostreoidea</taxon>
        <taxon>Ostreidae</taxon>
        <taxon>Magallana</taxon>
    </lineage>
</organism>
<proteinExistence type="predicted"/>
<dbReference type="PROSITE" id="PS51640">
    <property type="entry name" value="MRG"/>
    <property type="match status" value="1"/>
</dbReference>
<evidence type="ECO:0000313" key="10">
    <source>
        <dbReference type="EMBL" id="EKC17403.1"/>
    </source>
</evidence>
<dbReference type="PANTHER" id="PTHR10880:SF48">
    <property type="entry name" value="MORTALITY FACTOR 4 LIKE 2"/>
    <property type="match status" value="1"/>
</dbReference>
<feature type="compositionally biased region" description="Low complexity" evidence="8">
    <location>
        <begin position="81"/>
        <end position="97"/>
    </location>
</feature>
<dbReference type="Pfam" id="PF05712">
    <property type="entry name" value="MRG"/>
    <property type="match status" value="1"/>
</dbReference>
<comment type="subcellular location">
    <subcellularLocation>
        <location evidence="1">Nucleus</location>
    </subcellularLocation>
</comment>
<dbReference type="InterPro" id="IPR026541">
    <property type="entry name" value="MRG_dom"/>
</dbReference>
<feature type="domain" description="MRG" evidence="9">
    <location>
        <begin position="131"/>
        <end position="300"/>
    </location>
</feature>
<evidence type="ECO:0000256" key="4">
    <source>
        <dbReference type="ARBA" id="ARBA00023015"/>
    </source>
</evidence>
<keyword evidence="7" id="KW-0539">Nucleus</keyword>
<dbReference type="GO" id="GO:0035267">
    <property type="term" value="C:NuA4 histone acetyltransferase complex"/>
    <property type="evidence" value="ECO:0007669"/>
    <property type="project" value="TreeGrafter"/>
</dbReference>
<dbReference type="Gene3D" id="1.10.274.30">
    <property type="entry name" value="MRG domain"/>
    <property type="match status" value="1"/>
</dbReference>
<reference evidence="10" key="1">
    <citation type="journal article" date="2012" name="Nature">
        <title>The oyster genome reveals stress adaptation and complexity of shell formation.</title>
        <authorList>
            <person name="Zhang G."/>
            <person name="Fang X."/>
            <person name="Guo X."/>
            <person name="Li L."/>
            <person name="Luo R."/>
            <person name="Xu F."/>
            <person name="Yang P."/>
            <person name="Zhang L."/>
            <person name="Wang X."/>
            <person name="Qi H."/>
            <person name="Xiong Z."/>
            <person name="Que H."/>
            <person name="Xie Y."/>
            <person name="Holland P.W."/>
            <person name="Paps J."/>
            <person name="Zhu Y."/>
            <person name="Wu F."/>
            <person name="Chen Y."/>
            <person name="Wang J."/>
            <person name="Peng C."/>
            <person name="Meng J."/>
            <person name="Yang L."/>
            <person name="Liu J."/>
            <person name="Wen B."/>
            <person name="Zhang N."/>
            <person name="Huang Z."/>
            <person name="Zhu Q."/>
            <person name="Feng Y."/>
            <person name="Mount A."/>
            <person name="Hedgecock D."/>
            <person name="Xu Z."/>
            <person name="Liu Y."/>
            <person name="Domazet-Loso T."/>
            <person name="Du Y."/>
            <person name="Sun X."/>
            <person name="Zhang S."/>
            <person name="Liu B."/>
            <person name="Cheng P."/>
            <person name="Jiang X."/>
            <person name="Li J."/>
            <person name="Fan D."/>
            <person name="Wang W."/>
            <person name="Fu W."/>
            <person name="Wang T."/>
            <person name="Wang B."/>
            <person name="Zhang J."/>
            <person name="Peng Z."/>
            <person name="Li Y."/>
            <person name="Li N."/>
            <person name="Wang J."/>
            <person name="Chen M."/>
            <person name="He Y."/>
            <person name="Tan F."/>
            <person name="Song X."/>
            <person name="Zheng Q."/>
            <person name="Huang R."/>
            <person name="Yang H."/>
            <person name="Du X."/>
            <person name="Chen L."/>
            <person name="Yang M."/>
            <person name="Gaffney P.M."/>
            <person name="Wang S."/>
            <person name="Luo L."/>
            <person name="She Z."/>
            <person name="Ming Y."/>
            <person name="Huang W."/>
            <person name="Zhang S."/>
            <person name="Huang B."/>
            <person name="Zhang Y."/>
            <person name="Qu T."/>
            <person name="Ni P."/>
            <person name="Miao G."/>
            <person name="Wang J."/>
            <person name="Wang Q."/>
            <person name="Steinberg C.E."/>
            <person name="Wang H."/>
            <person name="Li N."/>
            <person name="Qian L."/>
            <person name="Zhang G."/>
            <person name="Li Y."/>
            <person name="Yang H."/>
            <person name="Liu X."/>
            <person name="Wang J."/>
            <person name="Yin Y."/>
            <person name="Wang J."/>
        </authorList>
    </citation>
    <scope>NUCLEOTIDE SEQUENCE [LARGE SCALE GENOMIC DNA]</scope>
    <source>
        <strain evidence="10">05x7-T-G4-1.051#20</strain>
    </source>
</reference>
<dbReference type="AlphaFoldDB" id="K1P741"/>
<dbReference type="PANTHER" id="PTHR10880">
    <property type="entry name" value="MORTALITY FACTOR 4-LIKE PROTEIN"/>
    <property type="match status" value="1"/>
</dbReference>
<keyword evidence="2" id="KW-0227">DNA damage</keyword>
<name>K1P741_MAGGI</name>
<dbReference type="GO" id="GO:0006355">
    <property type="term" value="P:regulation of DNA-templated transcription"/>
    <property type="evidence" value="ECO:0007669"/>
    <property type="project" value="InterPro"/>
</dbReference>
<evidence type="ECO:0000256" key="3">
    <source>
        <dbReference type="ARBA" id="ARBA00022853"/>
    </source>
</evidence>
<keyword evidence="4" id="KW-0805">Transcription regulation</keyword>
<evidence type="ECO:0000256" key="1">
    <source>
        <dbReference type="ARBA" id="ARBA00004123"/>
    </source>
</evidence>
<dbReference type="InterPro" id="IPR008676">
    <property type="entry name" value="MRG"/>
</dbReference>
<dbReference type="InParanoid" id="K1P741"/>
<evidence type="ECO:0000256" key="7">
    <source>
        <dbReference type="ARBA" id="ARBA00023242"/>
    </source>
</evidence>
<feature type="compositionally biased region" description="Low complexity" evidence="8">
    <location>
        <begin position="55"/>
        <end position="67"/>
    </location>
</feature>
<evidence type="ECO:0000256" key="2">
    <source>
        <dbReference type="ARBA" id="ARBA00022763"/>
    </source>
</evidence>